<accession>A0ABQ9IHM7</accession>
<gene>
    <name evidence="1" type="ORF">PR048_001536</name>
</gene>
<evidence type="ECO:0000313" key="1">
    <source>
        <dbReference type="EMBL" id="KAJ8896193.1"/>
    </source>
</evidence>
<name>A0ABQ9IHM7_9NEOP</name>
<dbReference type="EMBL" id="JARBHB010000001">
    <property type="protein sequence ID" value="KAJ8896193.1"/>
    <property type="molecule type" value="Genomic_DNA"/>
</dbReference>
<comment type="caution">
    <text evidence="1">The sequence shown here is derived from an EMBL/GenBank/DDBJ whole genome shotgun (WGS) entry which is preliminary data.</text>
</comment>
<keyword evidence="2" id="KW-1185">Reference proteome</keyword>
<reference evidence="1 2" key="1">
    <citation type="submission" date="2023-02" db="EMBL/GenBank/DDBJ databases">
        <title>LHISI_Scaffold_Assembly.</title>
        <authorList>
            <person name="Stuart O.P."/>
            <person name="Cleave R."/>
            <person name="Magrath M.J.L."/>
            <person name="Mikheyev A.S."/>
        </authorList>
    </citation>
    <scope>NUCLEOTIDE SEQUENCE [LARGE SCALE GENOMIC DNA]</scope>
    <source>
        <strain evidence="1">Daus_M_001</strain>
        <tissue evidence="1">Leg muscle</tissue>
    </source>
</reference>
<protein>
    <submittedName>
        <fullName evidence="1">Uncharacterized protein</fullName>
    </submittedName>
</protein>
<organism evidence="1 2">
    <name type="scientific">Dryococelus australis</name>
    <dbReference type="NCBI Taxonomy" id="614101"/>
    <lineage>
        <taxon>Eukaryota</taxon>
        <taxon>Metazoa</taxon>
        <taxon>Ecdysozoa</taxon>
        <taxon>Arthropoda</taxon>
        <taxon>Hexapoda</taxon>
        <taxon>Insecta</taxon>
        <taxon>Pterygota</taxon>
        <taxon>Neoptera</taxon>
        <taxon>Polyneoptera</taxon>
        <taxon>Phasmatodea</taxon>
        <taxon>Verophasmatodea</taxon>
        <taxon>Anareolatae</taxon>
        <taxon>Phasmatidae</taxon>
        <taxon>Eurycanthinae</taxon>
        <taxon>Dryococelus</taxon>
    </lineage>
</organism>
<evidence type="ECO:0000313" key="2">
    <source>
        <dbReference type="Proteomes" id="UP001159363"/>
    </source>
</evidence>
<sequence length="95" mass="10704">MNEGVKKNVFTSWGWGAGGMPFSVLYLNRKSRVHYPPKAGQPLSETMPQPLAMTAEHPQDINYQMVSPRNTLGTRRHYSIIPQLFVSYGWGPIGK</sequence>
<dbReference type="Proteomes" id="UP001159363">
    <property type="component" value="Chromosome 1"/>
</dbReference>
<proteinExistence type="predicted"/>